<accession>A0A067SN31</accession>
<sequence length="501" mass="56016">MFLIRAVSLFCITNGAALAAPLVDTPVFSSTQVSDLLPAVSTNQRSTWDIFWSCVATIFACTWVSIHPNMPSPKDGRIQIVLQRLELMLWAVMAPGMIIFWAIRQWQHARAYATKYRKYGWTITHGHFLQMGGFVLADGDHDISVLTPSEFNQLLARKEIGFPLISEKEIQDRSKSDGLSSALVVGQTSWFIVQCISRKVQGLTITEIELVTLAFAFLNGIMYFLWWNKPVDVTTCVRIYRLTGAIPHPQAIDLTNDEDSVITATMSVIVSMHMPLSQITAPPMAHPPPIDSSSSIHISLERESRHSLSSSSQRASLSFSSQGRAFLRDYLVVNPVAQLSKYLILAVLFILNRLREIRGELNPASWTEPTRIPTFFPPGGDSNLAYGSHFSISIISIISGLIHCLGWSLTFLSGAEKITWRVSALIISAVPILGLFLHCFLHVFNFVGKFLRKDLWWIFVGIVPIYLLARIALLVVAFLSLRKLPSGAYSVVNWTEYLPHI</sequence>
<keyword evidence="4" id="KW-1185">Reference proteome</keyword>
<evidence type="ECO:0008006" key="5">
    <source>
        <dbReference type="Google" id="ProtNLM"/>
    </source>
</evidence>
<feature type="transmembrane region" description="Helical" evidence="1">
    <location>
        <begin position="424"/>
        <end position="444"/>
    </location>
</feature>
<dbReference type="PANTHER" id="PTHR35043">
    <property type="entry name" value="TRANSCRIPTION FACTOR DOMAIN-CONTAINING PROTEIN"/>
    <property type="match status" value="1"/>
</dbReference>
<keyword evidence="2" id="KW-0732">Signal</keyword>
<dbReference type="PANTHER" id="PTHR35043:SF7">
    <property type="entry name" value="TRANSCRIPTION FACTOR DOMAIN-CONTAINING PROTEIN"/>
    <property type="match status" value="1"/>
</dbReference>
<name>A0A067SN31_GALM3</name>
<protein>
    <recommendedName>
        <fullName evidence="5">Wax synthase domain-containing protein</fullName>
    </recommendedName>
</protein>
<feature type="transmembrane region" description="Helical" evidence="1">
    <location>
        <begin position="87"/>
        <end position="103"/>
    </location>
</feature>
<evidence type="ECO:0000256" key="1">
    <source>
        <dbReference type="SAM" id="Phobius"/>
    </source>
</evidence>
<organism evidence="3 4">
    <name type="scientific">Galerina marginata (strain CBS 339.88)</name>
    <dbReference type="NCBI Taxonomy" id="685588"/>
    <lineage>
        <taxon>Eukaryota</taxon>
        <taxon>Fungi</taxon>
        <taxon>Dikarya</taxon>
        <taxon>Basidiomycota</taxon>
        <taxon>Agaricomycotina</taxon>
        <taxon>Agaricomycetes</taxon>
        <taxon>Agaricomycetidae</taxon>
        <taxon>Agaricales</taxon>
        <taxon>Agaricineae</taxon>
        <taxon>Strophariaceae</taxon>
        <taxon>Galerina</taxon>
    </lineage>
</organism>
<dbReference type="EMBL" id="KL142392">
    <property type="protein sequence ID" value="KDR71422.1"/>
    <property type="molecule type" value="Genomic_DNA"/>
</dbReference>
<dbReference type="Proteomes" id="UP000027222">
    <property type="component" value="Unassembled WGS sequence"/>
</dbReference>
<dbReference type="HOGENOM" id="CLU_022883_6_1_1"/>
<evidence type="ECO:0000313" key="4">
    <source>
        <dbReference type="Proteomes" id="UP000027222"/>
    </source>
</evidence>
<proteinExistence type="predicted"/>
<feature type="transmembrane region" description="Helical" evidence="1">
    <location>
        <begin position="208"/>
        <end position="227"/>
    </location>
</feature>
<feature type="transmembrane region" description="Helical" evidence="1">
    <location>
        <begin position="456"/>
        <end position="479"/>
    </location>
</feature>
<feature type="signal peptide" evidence="2">
    <location>
        <begin position="1"/>
        <end position="19"/>
    </location>
</feature>
<feature type="transmembrane region" description="Helical" evidence="1">
    <location>
        <begin position="390"/>
        <end position="412"/>
    </location>
</feature>
<dbReference type="STRING" id="685588.A0A067SN31"/>
<keyword evidence="1" id="KW-0472">Membrane</keyword>
<gene>
    <name evidence="3" type="ORF">GALMADRAFT_74889</name>
</gene>
<keyword evidence="1" id="KW-1133">Transmembrane helix</keyword>
<evidence type="ECO:0000313" key="3">
    <source>
        <dbReference type="EMBL" id="KDR71422.1"/>
    </source>
</evidence>
<dbReference type="AlphaFoldDB" id="A0A067SN31"/>
<feature type="chain" id="PRO_5001645970" description="Wax synthase domain-containing protein" evidence="2">
    <location>
        <begin position="20"/>
        <end position="501"/>
    </location>
</feature>
<reference evidence="4" key="1">
    <citation type="journal article" date="2014" name="Proc. Natl. Acad. Sci. U.S.A.">
        <title>Extensive sampling of basidiomycete genomes demonstrates inadequacy of the white-rot/brown-rot paradigm for wood decay fungi.</title>
        <authorList>
            <person name="Riley R."/>
            <person name="Salamov A.A."/>
            <person name="Brown D.W."/>
            <person name="Nagy L.G."/>
            <person name="Floudas D."/>
            <person name="Held B.W."/>
            <person name="Levasseur A."/>
            <person name="Lombard V."/>
            <person name="Morin E."/>
            <person name="Otillar R."/>
            <person name="Lindquist E.A."/>
            <person name="Sun H."/>
            <person name="LaButti K.M."/>
            <person name="Schmutz J."/>
            <person name="Jabbour D."/>
            <person name="Luo H."/>
            <person name="Baker S.E."/>
            <person name="Pisabarro A.G."/>
            <person name="Walton J.D."/>
            <person name="Blanchette R.A."/>
            <person name="Henrissat B."/>
            <person name="Martin F."/>
            <person name="Cullen D."/>
            <person name="Hibbett D.S."/>
            <person name="Grigoriev I.V."/>
        </authorList>
    </citation>
    <scope>NUCLEOTIDE SEQUENCE [LARGE SCALE GENOMIC DNA]</scope>
    <source>
        <strain evidence="4">CBS 339.88</strain>
    </source>
</reference>
<keyword evidence="1" id="KW-0812">Transmembrane</keyword>
<evidence type="ECO:0000256" key="2">
    <source>
        <dbReference type="SAM" id="SignalP"/>
    </source>
</evidence>
<feature type="transmembrane region" description="Helical" evidence="1">
    <location>
        <begin position="50"/>
        <end position="66"/>
    </location>
</feature>
<dbReference type="OrthoDB" id="9451547at2759"/>